<evidence type="ECO:0000256" key="1">
    <source>
        <dbReference type="ARBA" id="ARBA00004141"/>
    </source>
</evidence>
<feature type="transmembrane region" description="Helical" evidence="5">
    <location>
        <begin position="216"/>
        <end position="237"/>
    </location>
</feature>
<proteinExistence type="predicted"/>
<feature type="transmembrane region" description="Helical" evidence="5">
    <location>
        <begin position="98"/>
        <end position="119"/>
    </location>
</feature>
<dbReference type="GO" id="GO:0016020">
    <property type="term" value="C:membrane"/>
    <property type="evidence" value="ECO:0007669"/>
    <property type="project" value="UniProtKB-SubCell"/>
</dbReference>
<dbReference type="EMBL" id="QQNH01000001">
    <property type="protein sequence ID" value="RDE10544.1"/>
    <property type="molecule type" value="Genomic_DNA"/>
</dbReference>
<gene>
    <name evidence="7" type="ORF">DVH29_00930</name>
</gene>
<comment type="subcellular location">
    <subcellularLocation>
        <location evidence="1">Membrane</location>
        <topology evidence="1">Multi-pass membrane protein</topology>
    </subcellularLocation>
</comment>
<keyword evidence="2 5" id="KW-0812">Transmembrane</keyword>
<dbReference type="AlphaFoldDB" id="A0A369W770"/>
<dbReference type="OrthoDB" id="581879at2"/>
<comment type="caution">
    <text evidence="7">The sequence shown here is derived from an EMBL/GenBank/DDBJ whole genome shotgun (WGS) entry which is preliminary data.</text>
</comment>
<keyword evidence="4 5" id="KW-0472">Membrane</keyword>
<sequence length="378" mass="39582">MNDPEPPQHQPAQDHGTSRLGTARRLLHPVQIRDSLEFTRQPTLRNSALAGLQAAMTAAIALPLVYLSPWADLIGFAALGALVALFGRFAPERQRNRIVLHCALLQTLAVLVMSLIAFMGTPIEIQLVILAISCGVFFLASVSRGFGAPGALIFVFAAGASMDAASSLAGVFERTAATAIVAALAWAICAATEPLRHRATADMPAPDGTTRPLSQGLAAAGRIIVGAAVAVFVSHALGADHPAWAAMGSVAVMQGAHLHISMNRALQRMMGTVVGALLAWLLLTYAPSIWTLIAILVVMQFATELIIGANYGLGQILVTPMALLMSHLASPAATGAALALERVIDTALGASSGIILAIIFSTLKDRRDLAERHARRGP</sequence>
<protein>
    <submittedName>
        <fullName evidence="7">FUSC family protein</fullName>
    </submittedName>
</protein>
<dbReference type="Proteomes" id="UP000253759">
    <property type="component" value="Unassembled WGS sequence"/>
</dbReference>
<keyword evidence="8" id="KW-1185">Reference proteome</keyword>
<dbReference type="Pfam" id="PF13515">
    <property type="entry name" value="FUSC_2"/>
    <property type="match status" value="1"/>
</dbReference>
<evidence type="ECO:0000259" key="6">
    <source>
        <dbReference type="Pfam" id="PF13515"/>
    </source>
</evidence>
<evidence type="ECO:0000256" key="5">
    <source>
        <dbReference type="SAM" id="Phobius"/>
    </source>
</evidence>
<name>A0A369W770_9HYPH</name>
<reference evidence="8" key="1">
    <citation type="submission" date="2018-07" db="EMBL/GenBank/DDBJ databases">
        <authorList>
            <person name="Liu B.-T."/>
            <person name="Du Z."/>
        </authorList>
    </citation>
    <scope>NUCLEOTIDE SEQUENCE [LARGE SCALE GENOMIC DNA]</scope>
    <source>
        <strain evidence="8">XYN52</strain>
    </source>
</reference>
<evidence type="ECO:0000256" key="2">
    <source>
        <dbReference type="ARBA" id="ARBA00022692"/>
    </source>
</evidence>
<dbReference type="RefSeq" id="WP_114644264.1">
    <property type="nucleotide sequence ID" value="NZ_QQNH01000001.1"/>
</dbReference>
<accession>A0A369W770</accession>
<evidence type="ECO:0000313" key="8">
    <source>
        <dbReference type="Proteomes" id="UP000253759"/>
    </source>
</evidence>
<organism evidence="7 8">
    <name type="scientific">Pelagibacterium lacus</name>
    <dbReference type="NCBI Taxonomy" id="2282655"/>
    <lineage>
        <taxon>Bacteria</taxon>
        <taxon>Pseudomonadati</taxon>
        <taxon>Pseudomonadota</taxon>
        <taxon>Alphaproteobacteria</taxon>
        <taxon>Hyphomicrobiales</taxon>
        <taxon>Devosiaceae</taxon>
        <taxon>Pelagibacterium</taxon>
    </lineage>
</organism>
<evidence type="ECO:0000256" key="3">
    <source>
        <dbReference type="ARBA" id="ARBA00022989"/>
    </source>
</evidence>
<feature type="transmembrane region" description="Helical" evidence="5">
    <location>
        <begin position="150"/>
        <end position="170"/>
    </location>
</feature>
<keyword evidence="3 5" id="KW-1133">Transmembrane helix</keyword>
<feature type="transmembrane region" description="Helical" evidence="5">
    <location>
        <begin position="73"/>
        <end position="91"/>
    </location>
</feature>
<evidence type="ECO:0000256" key="4">
    <source>
        <dbReference type="ARBA" id="ARBA00023136"/>
    </source>
</evidence>
<feature type="transmembrane region" description="Helical" evidence="5">
    <location>
        <begin position="176"/>
        <end position="195"/>
    </location>
</feature>
<dbReference type="InterPro" id="IPR049453">
    <property type="entry name" value="Memb_transporter_dom"/>
</dbReference>
<feature type="transmembrane region" description="Helical" evidence="5">
    <location>
        <begin position="125"/>
        <end position="143"/>
    </location>
</feature>
<feature type="domain" description="Integral membrane bound transporter" evidence="6">
    <location>
        <begin position="229"/>
        <end position="355"/>
    </location>
</feature>
<feature type="transmembrane region" description="Helical" evidence="5">
    <location>
        <begin position="346"/>
        <end position="363"/>
    </location>
</feature>
<evidence type="ECO:0000313" key="7">
    <source>
        <dbReference type="EMBL" id="RDE10544.1"/>
    </source>
</evidence>